<dbReference type="SUPFAM" id="SSF46689">
    <property type="entry name" value="Homeodomain-like"/>
    <property type="match status" value="1"/>
</dbReference>
<evidence type="ECO:0000256" key="8">
    <source>
        <dbReference type="RuleBase" id="RU000682"/>
    </source>
</evidence>
<dbReference type="Proteomes" id="UP000005205">
    <property type="component" value="Unassembled WGS sequence"/>
</dbReference>
<dbReference type="InterPro" id="IPR001356">
    <property type="entry name" value="HD"/>
</dbReference>
<dbReference type="GO" id="GO:0005634">
    <property type="term" value="C:nucleus"/>
    <property type="evidence" value="ECO:0007669"/>
    <property type="project" value="UniProtKB-SubCell"/>
</dbReference>
<reference evidence="12" key="1">
    <citation type="journal article" date="2011" name="PLoS Genet.">
        <title>The genome sequence of the leaf-cutter ant Atta cephalotes reveals insights into its obligate symbiotic lifestyle.</title>
        <authorList>
            <person name="Suen G."/>
            <person name="Teiling C."/>
            <person name="Li L."/>
            <person name="Holt C."/>
            <person name="Abouheif E."/>
            <person name="Bornberg-Bauer E."/>
            <person name="Bouffard P."/>
            <person name="Caldera E.J."/>
            <person name="Cash E."/>
            <person name="Cavanaugh A."/>
            <person name="Denas O."/>
            <person name="Elhaik E."/>
            <person name="Fave M.J."/>
            <person name="Gadau J."/>
            <person name="Gibson J.D."/>
            <person name="Graur D."/>
            <person name="Grubbs K.J."/>
            <person name="Hagen D.E."/>
            <person name="Harkins T.T."/>
            <person name="Helmkampf M."/>
            <person name="Hu H."/>
            <person name="Johnson B.R."/>
            <person name="Kim J."/>
            <person name="Marsh S.E."/>
            <person name="Moeller J.A."/>
            <person name="Munoz-Torres M.C."/>
            <person name="Murphy M.C."/>
            <person name="Naughton M.C."/>
            <person name="Nigam S."/>
            <person name="Overson R."/>
            <person name="Rajakumar R."/>
            <person name="Reese J.T."/>
            <person name="Scott J.J."/>
            <person name="Smith C.R."/>
            <person name="Tao S."/>
            <person name="Tsutsui N.D."/>
            <person name="Viljakainen L."/>
            <person name="Wissler L."/>
            <person name="Yandell M.D."/>
            <person name="Zimmer F."/>
            <person name="Taylor J."/>
            <person name="Slater S.C."/>
            <person name="Clifton S.W."/>
            <person name="Warren W.C."/>
            <person name="Elsik C.G."/>
            <person name="Smith C.D."/>
            <person name="Weinstock G.M."/>
            <person name="Gerardo N.M."/>
            <person name="Currie C.R."/>
        </authorList>
    </citation>
    <scope>NUCLEOTIDE SEQUENCE [LARGE SCALE GENOMIC DNA]</scope>
</reference>
<keyword evidence="6 7" id="KW-0539">Nucleus</keyword>
<evidence type="ECO:0000256" key="5">
    <source>
        <dbReference type="ARBA" id="ARBA00023155"/>
    </source>
</evidence>
<keyword evidence="5 7" id="KW-0371">Homeobox</keyword>
<dbReference type="OrthoDB" id="6159439at2759"/>
<evidence type="ECO:0000256" key="6">
    <source>
        <dbReference type="ARBA" id="ARBA00023242"/>
    </source>
</evidence>
<dbReference type="AlphaFoldDB" id="A0A158NE31"/>
<dbReference type="EMBL" id="ADTU01012652">
    <property type="status" value="NOT_ANNOTATED_CDS"/>
    <property type="molecule type" value="Genomic_DNA"/>
</dbReference>
<evidence type="ECO:0000256" key="9">
    <source>
        <dbReference type="SAM" id="MobiDB-lite"/>
    </source>
</evidence>
<dbReference type="KEGG" id="acep:105618865"/>
<evidence type="ECO:0000259" key="10">
    <source>
        <dbReference type="PROSITE" id="PS50071"/>
    </source>
</evidence>
<feature type="compositionally biased region" description="Low complexity" evidence="9">
    <location>
        <begin position="465"/>
        <end position="481"/>
    </location>
</feature>
<dbReference type="InterPro" id="IPR009057">
    <property type="entry name" value="Homeodomain-like_sf"/>
</dbReference>
<feature type="compositionally biased region" description="Polar residues" evidence="9">
    <location>
        <begin position="482"/>
        <end position="495"/>
    </location>
</feature>
<dbReference type="PROSITE" id="PS00027">
    <property type="entry name" value="HOMEOBOX_1"/>
    <property type="match status" value="1"/>
</dbReference>
<dbReference type="SMART" id="SM00389">
    <property type="entry name" value="HOX"/>
    <property type="match status" value="1"/>
</dbReference>
<feature type="compositionally biased region" description="Low complexity" evidence="9">
    <location>
        <begin position="533"/>
        <end position="547"/>
    </location>
</feature>
<dbReference type="FunFam" id="1.10.10.60:FF:000068">
    <property type="entry name" value="Orthodenticle homeobox 1"/>
    <property type="match status" value="1"/>
</dbReference>
<proteinExistence type="predicted"/>
<dbReference type="PANTHER" id="PTHR45793:SF5">
    <property type="entry name" value="HOMEOTIC PROTEIN OCELLILESS"/>
    <property type="match status" value="1"/>
</dbReference>
<name>A0A158NE31_ATTCE</name>
<dbReference type="EnsemblMetazoa" id="XM_012200399.1">
    <property type="protein sequence ID" value="XP_012055789.1"/>
    <property type="gene ID" value="LOC105618865"/>
</dbReference>
<dbReference type="EMBL" id="ADTU01012650">
    <property type="status" value="NOT_ANNOTATED_CDS"/>
    <property type="molecule type" value="Genomic_DNA"/>
</dbReference>
<dbReference type="GO" id="GO:0045944">
    <property type="term" value="P:positive regulation of transcription by RNA polymerase II"/>
    <property type="evidence" value="ECO:0007669"/>
    <property type="project" value="UniProtKB-ARBA"/>
</dbReference>
<dbReference type="GO" id="GO:0000981">
    <property type="term" value="F:DNA-binding transcription factor activity, RNA polymerase II-specific"/>
    <property type="evidence" value="ECO:0007669"/>
    <property type="project" value="InterPro"/>
</dbReference>
<evidence type="ECO:0000256" key="1">
    <source>
        <dbReference type="ARBA" id="ARBA00004123"/>
    </source>
</evidence>
<evidence type="ECO:0000256" key="3">
    <source>
        <dbReference type="ARBA" id="ARBA00022902"/>
    </source>
</evidence>
<feature type="region of interest" description="Disordered" evidence="9">
    <location>
        <begin position="250"/>
        <end position="276"/>
    </location>
</feature>
<evidence type="ECO:0000313" key="12">
    <source>
        <dbReference type="Proteomes" id="UP000005205"/>
    </source>
</evidence>
<keyword evidence="3" id="KW-0524">Neurogenesis</keyword>
<keyword evidence="2" id="KW-0217">Developmental protein</keyword>
<keyword evidence="12" id="KW-1185">Reference proteome</keyword>
<sequence>MRLLLASLTESEARYLIAASGRSREFGNELYIEMRVHGIPDDQRTAYIAIDDNPSKDLERNLSVSPIRTLLSQKAPEENPKDMKDEISMKKRRLGLSQDLRLTLMVFTTTTGDLAVSAADRPWTASYPSGPGRSRGMLLCGSTTDAMPLFRRFAKLLVATNRHFMYHWTNRNGYVNASERRRKIFSRAVEVLTNPTAYYPEHEAIGTRTRGTAPLTRVCSPVSTPHRHTCRTVGRCGQIKEDYHYGSVLPQDFTPKPPIGGQRKTSRQDFLSEDSARRPLYANSAVHRVENSWWPSNQNEGSHAIRERDNNGAVAGELVSRIAGCLNMAGYLKAAGATCASTGNPHQYHPHGHPMGVGTHPHPHSHPHPGAHPGLPSHFALTPHAHTHHALEHGLAAAFPQGMNQRKQRRERTTFTRAQLDVLEGLFSKTRYPDIFMREEVALKINLPESRVQVWFKNRRAKCRQQLQQHQQQQQQQQQQQTPPSKGSPRSNQNHSNSSTGSRISTSSSTTPSRRSSPDSPVQGRDAPVAGNSPLSTPLLSTQSTYPRNVGTTPTGGSGANSNLTTPSPPLTPSSNQLQPSSYPSAMNQIHHGETYSFGWSSAGSASVNHSQYAGQGYNAYAQTSSVYGGDYYQAQIPHMHHSPQTNYHHPQYHPNMTLTPSMSHLTSHHLNPVTSQTQATSNDIAAAAAVAAAAAASGDDAGYVLPDQKYPPLV</sequence>
<evidence type="ECO:0000256" key="2">
    <source>
        <dbReference type="ARBA" id="ARBA00022473"/>
    </source>
</evidence>
<feature type="region of interest" description="Disordered" evidence="9">
    <location>
        <begin position="465"/>
        <end position="588"/>
    </location>
</feature>
<keyword evidence="4 7" id="KW-0238">DNA-binding</keyword>
<evidence type="ECO:0000313" key="11">
    <source>
        <dbReference type="EnsemblMetazoa" id="XP_012055789.1"/>
    </source>
</evidence>
<dbReference type="Pfam" id="PF00046">
    <property type="entry name" value="Homeodomain"/>
    <property type="match status" value="1"/>
</dbReference>
<feature type="compositionally biased region" description="Low complexity" evidence="9">
    <location>
        <begin position="496"/>
        <end position="521"/>
    </location>
</feature>
<reference evidence="11" key="2">
    <citation type="submission" date="2016-04" db="UniProtKB">
        <authorList>
            <consortium name="EnsemblMetazoa"/>
        </authorList>
    </citation>
    <scope>IDENTIFICATION</scope>
</reference>
<dbReference type="EMBL" id="ADTU01012649">
    <property type="status" value="NOT_ANNOTATED_CDS"/>
    <property type="molecule type" value="Genomic_DNA"/>
</dbReference>
<feature type="DNA-binding region" description="Homeobox" evidence="7">
    <location>
        <begin position="408"/>
        <end position="467"/>
    </location>
</feature>
<feature type="region of interest" description="Disordered" evidence="9">
    <location>
        <begin position="345"/>
        <end position="369"/>
    </location>
</feature>
<feature type="domain" description="Homeobox" evidence="10">
    <location>
        <begin position="406"/>
        <end position="466"/>
    </location>
</feature>
<accession>A0A158NE31</accession>
<dbReference type="Gene3D" id="1.10.10.60">
    <property type="entry name" value="Homeodomain-like"/>
    <property type="match status" value="1"/>
</dbReference>
<gene>
    <name evidence="11" type="primary">105618865</name>
</gene>
<dbReference type="GO" id="GO:0007399">
    <property type="term" value="P:nervous system development"/>
    <property type="evidence" value="ECO:0007669"/>
    <property type="project" value="UniProtKB-KW"/>
</dbReference>
<comment type="subcellular location">
    <subcellularLocation>
        <location evidence="1 7 8">Nucleus</location>
    </subcellularLocation>
</comment>
<dbReference type="InterPro" id="IPR017970">
    <property type="entry name" value="Homeobox_CS"/>
</dbReference>
<dbReference type="STRING" id="12957.A0A158NE31"/>
<dbReference type="EMBL" id="ADTU01012651">
    <property type="status" value="NOT_ANNOTATED_CDS"/>
    <property type="molecule type" value="Genomic_DNA"/>
</dbReference>
<dbReference type="CDD" id="cd00086">
    <property type="entry name" value="homeodomain"/>
    <property type="match status" value="1"/>
</dbReference>
<evidence type="ECO:0000256" key="4">
    <source>
        <dbReference type="ARBA" id="ARBA00023125"/>
    </source>
</evidence>
<dbReference type="InParanoid" id="A0A158NE31"/>
<dbReference type="GO" id="GO:0000978">
    <property type="term" value="F:RNA polymerase II cis-regulatory region sequence-specific DNA binding"/>
    <property type="evidence" value="ECO:0007669"/>
    <property type="project" value="TreeGrafter"/>
</dbReference>
<dbReference type="PANTHER" id="PTHR45793">
    <property type="entry name" value="HOMEOBOX PROTEIN"/>
    <property type="match status" value="1"/>
</dbReference>
<organism evidence="11 12">
    <name type="scientific">Atta cephalotes</name>
    <name type="common">Leafcutter ant</name>
    <dbReference type="NCBI Taxonomy" id="12957"/>
    <lineage>
        <taxon>Eukaryota</taxon>
        <taxon>Metazoa</taxon>
        <taxon>Ecdysozoa</taxon>
        <taxon>Arthropoda</taxon>
        <taxon>Hexapoda</taxon>
        <taxon>Insecta</taxon>
        <taxon>Pterygota</taxon>
        <taxon>Neoptera</taxon>
        <taxon>Endopterygota</taxon>
        <taxon>Hymenoptera</taxon>
        <taxon>Apocrita</taxon>
        <taxon>Aculeata</taxon>
        <taxon>Formicoidea</taxon>
        <taxon>Formicidae</taxon>
        <taxon>Myrmicinae</taxon>
        <taxon>Atta</taxon>
    </lineage>
</organism>
<protein>
    <recommendedName>
        <fullName evidence="10">Homeobox domain-containing protein</fullName>
    </recommendedName>
</protein>
<evidence type="ECO:0000256" key="7">
    <source>
        <dbReference type="PROSITE-ProRule" id="PRU00108"/>
    </source>
</evidence>
<feature type="compositionally biased region" description="Low complexity" evidence="9">
    <location>
        <begin position="573"/>
        <end position="582"/>
    </location>
</feature>
<dbReference type="PROSITE" id="PS50071">
    <property type="entry name" value="HOMEOBOX_2"/>
    <property type="match status" value="1"/>
</dbReference>
<dbReference type="EMBL" id="ADTU01012648">
    <property type="status" value="NOT_ANNOTATED_CDS"/>
    <property type="molecule type" value="Genomic_DNA"/>
</dbReference>